<dbReference type="Proteomes" id="UP000235464">
    <property type="component" value="Chromosome I"/>
</dbReference>
<dbReference type="EC" id="1.1.1.2" evidence="6"/>
<evidence type="ECO:0000313" key="6">
    <source>
        <dbReference type="EMBL" id="SOR76685.1"/>
    </source>
</evidence>
<dbReference type="SUPFAM" id="SSF50129">
    <property type="entry name" value="GroES-like"/>
    <property type="match status" value="1"/>
</dbReference>
<dbReference type="PANTHER" id="PTHR42683">
    <property type="entry name" value="ALDEHYDE REDUCTASE"/>
    <property type="match status" value="1"/>
</dbReference>
<evidence type="ECO:0000256" key="2">
    <source>
        <dbReference type="ARBA" id="ARBA00022833"/>
    </source>
</evidence>
<evidence type="ECO:0000256" key="1">
    <source>
        <dbReference type="ARBA" id="ARBA00022723"/>
    </source>
</evidence>
<reference evidence="7" key="1">
    <citation type="submission" date="2017-11" db="EMBL/GenBank/DDBJ databases">
        <authorList>
            <person name="Wibberg D."/>
        </authorList>
    </citation>
    <scope>NUCLEOTIDE SEQUENCE [LARGE SCALE GENOMIC DNA]</scope>
</reference>
<evidence type="ECO:0000256" key="3">
    <source>
        <dbReference type="ARBA" id="ARBA00023002"/>
    </source>
</evidence>
<protein>
    <submittedName>
        <fullName evidence="6">NADP-dependent alcohol dehydrogenase C 2</fullName>
        <ecNumber evidence="6">1.1.1.2</ecNumber>
    </submittedName>
</protein>
<dbReference type="AlphaFoldDB" id="A0A2N9B027"/>
<dbReference type="InterPro" id="IPR013154">
    <property type="entry name" value="ADH-like_N"/>
</dbReference>
<dbReference type="Pfam" id="PF08240">
    <property type="entry name" value="ADH_N"/>
    <property type="match status" value="1"/>
</dbReference>
<keyword evidence="1" id="KW-0479">Metal-binding</keyword>
<evidence type="ECO:0000259" key="5">
    <source>
        <dbReference type="Pfam" id="PF08240"/>
    </source>
</evidence>
<proteinExistence type="predicted"/>
<gene>
    <name evidence="6" type="primary">adhC2_1</name>
    <name evidence="6" type="ORF">SCNRRL3882_0168</name>
</gene>
<feature type="compositionally biased region" description="Basic and acidic residues" evidence="4">
    <location>
        <begin position="100"/>
        <end position="122"/>
    </location>
</feature>
<dbReference type="GO" id="GO:0008106">
    <property type="term" value="F:alcohol dehydrogenase (NADP+) activity"/>
    <property type="evidence" value="ECO:0007669"/>
    <property type="project" value="UniProtKB-EC"/>
</dbReference>
<dbReference type="InterPro" id="IPR011032">
    <property type="entry name" value="GroES-like_sf"/>
</dbReference>
<dbReference type="InterPro" id="IPR047109">
    <property type="entry name" value="CAD-like"/>
</dbReference>
<dbReference type="GO" id="GO:0046872">
    <property type="term" value="F:metal ion binding"/>
    <property type="evidence" value="ECO:0007669"/>
    <property type="project" value="UniProtKB-KW"/>
</dbReference>
<accession>A0A2N9B027</accession>
<organism evidence="6 7">
    <name type="scientific">Streptomyces chartreusis NRRL 3882</name>
    <dbReference type="NCBI Taxonomy" id="1079985"/>
    <lineage>
        <taxon>Bacteria</taxon>
        <taxon>Bacillati</taxon>
        <taxon>Actinomycetota</taxon>
        <taxon>Actinomycetes</taxon>
        <taxon>Kitasatosporales</taxon>
        <taxon>Streptomycetaceae</taxon>
        <taxon>Streptomyces</taxon>
    </lineage>
</organism>
<name>A0A2N9B027_STRCX</name>
<evidence type="ECO:0000313" key="7">
    <source>
        <dbReference type="Proteomes" id="UP000235464"/>
    </source>
</evidence>
<feature type="region of interest" description="Disordered" evidence="4">
    <location>
        <begin position="92"/>
        <end position="177"/>
    </location>
</feature>
<keyword evidence="7" id="KW-1185">Reference proteome</keyword>
<sequence>MYPGAWQLRQRRAGCTVDSCRECDNCKAGLGQHCTGGPMVGTYNAIGRDGEPTNGGYATHVVVDENYVVRIPDGLALDIAAPLLCAGITTYSRSSVGRGPRQEGRRDRPGRSRPRGRQDRARAPPVRGEPGTDRGVDGVTVEAGQDPAEGGRPRGGPQAEPLTDLLGQVGGMPRDCD</sequence>
<keyword evidence="3 6" id="KW-0560">Oxidoreductase</keyword>
<feature type="domain" description="Alcohol dehydrogenase-like N-terminal" evidence="5">
    <location>
        <begin position="17"/>
        <end position="73"/>
    </location>
</feature>
<dbReference type="EMBL" id="LT963352">
    <property type="protein sequence ID" value="SOR76685.1"/>
    <property type="molecule type" value="Genomic_DNA"/>
</dbReference>
<evidence type="ECO:0000256" key="4">
    <source>
        <dbReference type="SAM" id="MobiDB-lite"/>
    </source>
</evidence>
<keyword evidence="2" id="KW-0862">Zinc</keyword>
<dbReference type="Gene3D" id="3.90.180.10">
    <property type="entry name" value="Medium-chain alcohol dehydrogenases, catalytic domain"/>
    <property type="match status" value="1"/>
</dbReference>